<feature type="transmembrane region" description="Helical" evidence="1">
    <location>
        <begin position="165"/>
        <end position="189"/>
    </location>
</feature>
<feature type="transmembrane region" description="Helical" evidence="1">
    <location>
        <begin position="109"/>
        <end position="139"/>
    </location>
</feature>
<gene>
    <name evidence="2" type="ORF">AXI58_04825</name>
</gene>
<name>A0A150F2N7_9BACI</name>
<reference evidence="3" key="1">
    <citation type="submission" date="2016-02" db="EMBL/GenBank/DDBJ databases">
        <authorList>
            <person name="Dunlap C."/>
        </authorList>
    </citation>
    <scope>NUCLEOTIDE SEQUENCE [LARGE SCALE GENOMIC DNA]</scope>
    <source>
        <strain evidence="3">NRRL B-41092</strain>
    </source>
</reference>
<dbReference type="Proteomes" id="UP000075430">
    <property type="component" value="Unassembled WGS sequence"/>
</dbReference>
<keyword evidence="1" id="KW-0812">Transmembrane</keyword>
<dbReference type="AlphaFoldDB" id="A0A150F2N7"/>
<sequence length="265" mass="30869">MFYQLLKNNFMEVLSSKKYKFSLLIMILLFAIDIFISIYQKFTLPYFDKDHLSFSLYFWLGTNDSVISGILIFLFVLISCLPYSTSVLEEKQNGYFQFVISRCSLLKYFSSKVITAFISGGFLFIFPFALSFILMLIMFGNKLPYSEFIDNYGMFHQIVKYHPSIYMAIYILILFYYAGSFAILGMFLSTFLKNRYLAYLSPFLIILVLEPVFEIFYPQLSPILLMSPIQSITGISIMYVFAIPSFVLIISLIGTYIGMKRYVQQ</sequence>
<feature type="transmembrane region" description="Helical" evidence="1">
    <location>
        <begin position="237"/>
        <end position="259"/>
    </location>
</feature>
<keyword evidence="1" id="KW-1133">Transmembrane helix</keyword>
<dbReference type="RefSeq" id="WP_061523238.1">
    <property type="nucleotide sequence ID" value="NZ_JARLZY010000012.1"/>
</dbReference>
<feature type="transmembrane region" description="Helical" evidence="1">
    <location>
        <begin position="21"/>
        <end position="39"/>
    </location>
</feature>
<evidence type="ECO:0000256" key="1">
    <source>
        <dbReference type="SAM" id="Phobius"/>
    </source>
</evidence>
<comment type="caution">
    <text evidence="2">The sequence shown here is derived from an EMBL/GenBank/DDBJ whole genome shotgun (WGS) entry which is preliminary data.</text>
</comment>
<keyword evidence="1" id="KW-0472">Membrane</keyword>
<feature type="transmembrane region" description="Helical" evidence="1">
    <location>
        <begin position="66"/>
        <end position="88"/>
    </location>
</feature>
<feature type="transmembrane region" description="Helical" evidence="1">
    <location>
        <begin position="196"/>
        <end position="217"/>
    </location>
</feature>
<dbReference type="STRING" id="1793963.AXI58_04825"/>
<dbReference type="OrthoDB" id="2918058at2"/>
<protein>
    <recommendedName>
        <fullName evidence="4">ABC transporter permease</fullName>
    </recommendedName>
</protein>
<accession>A0A150F2N7</accession>
<evidence type="ECO:0000313" key="3">
    <source>
        <dbReference type="Proteomes" id="UP000075430"/>
    </source>
</evidence>
<keyword evidence="3" id="KW-1185">Reference proteome</keyword>
<proteinExistence type="predicted"/>
<dbReference type="EMBL" id="LSBA01000039">
    <property type="protein sequence ID" value="KXZ13009.1"/>
    <property type="molecule type" value="Genomic_DNA"/>
</dbReference>
<evidence type="ECO:0000313" key="2">
    <source>
        <dbReference type="EMBL" id="KXZ13009.1"/>
    </source>
</evidence>
<evidence type="ECO:0008006" key="4">
    <source>
        <dbReference type="Google" id="ProtNLM"/>
    </source>
</evidence>
<organism evidence="2 3">
    <name type="scientific">Bacillus nakamurai</name>
    <dbReference type="NCBI Taxonomy" id="1793963"/>
    <lineage>
        <taxon>Bacteria</taxon>
        <taxon>Bacillati</taxon>
        <taxon>Bacillota</taxon>
        <taxon>Bacilli</taxon>
        <taxon>Bacillales</taxon>
        <taxon>Bacillaceae</taxon>
        <taxon>Bacillus</taxon>
    </lineage>
</organism>